<dbReference type="Pfam" id="PF18718">
    <property type="entry name" value="CxC5"/>
    <property type="match status" value="1"/>
</dbReference>
<dbReference type="GeneID" id="59372359"/>
<evidence type="ECO:0000259" key="2">
    <source>
        <dbReference type="Pfam" id="PF18718"/>
    </source>
</evidence>
<keyword evidence="5" id="KW-1185">Reference proteome</keyword>
<evidence type="ECO:0008006" key="6">
    <source>
        <dbReference type="Google" id="ProtNLM"/>
    </source>
</evidence>
<evidence type="ECO:0000313" key="4">
    <source>
        <dbReference type="EMBL" id="KAF7416253.1"/>
    </source>
</evidence>
<dbReference type="Pfam" id="PF18721">
    <property type="entry name" value="CxC6"/>
    <property type="match status" value="1"/>
</dbReference>
<dbReference type="RefSeq" id="XP_036625800.1">
    <property type="nucleotide sequence ID" value="XM_036772154.1"/>
</dbReference>
<reference evidence="4" key="1">
    <citation type="submission" date="2019-07" db="EMBL/GenBank/DDBJ databases">
        <authorList>
            <person name="Palmer J.M."/>
        </authorList>
    </citation>
    <scope>NUCLEOTIDE SEQUENCE</scope>
    <source>
        <strain evidence="4">PC9</strain>
    </source>
</reference>
<feature type="domain" description="CxC6 like cysteine cluster associated with KDZ" evidence="3">
    <location>
        <begin position="284"/>
        <end position="349"/>
    </location>
</feature>
<name>A0A8H6ZKV7_PLEOS</name>
<dbReference type="OrthoDB" id="3055037at2759"/>
<protein>
    <recommendedName>
        <fullName evidence="6">CxC6 like cysteine cluster associated with KDZ domain-containing protein</fullName>
    </recommendedName>
</protein>
<organism evidence="4 5">
    <name type="scientific">Pleurotus ostreatus</name>
    <name type="common">Oyster mushroom</name>
    <name type="synonym">White-rot fungus</name>
    <dbReference type="NCBI Taxonomy" id="5322"/>
    <lineage>
        <taxon>Eukaryota</taxon>
        <taxon>Fungi</taxon>
        <taxon>Dikarya</taxon>
        <taxon>Basidiomycota</taxon>
        <taxon>Agaricomycotina</taxon>
        <taxon>Agaricomycetes</taxon>
        <taxon>Agaricomycetidae</taxon>
        <taxon>Agaricales</taxon>
        <taxon>Pleurotineae</taxon>
        <taxon>Pleurotaceae</taxon>
        <taxon>Pleurotus</taxon>
    </lineage>
</organism>
<dbReference type="EMBL" id="JACETU010000011">
    <property type="protein sequence ID" value="KAF7416253.1"/>
    <property type="molecule type" value="Genomic_DNA"/>
</dbReference>
<comment type="caution">
    <text evidence="4">The sequence shown here is derived from an EMBL/GenBank/DDBJ whole genome shotgun (WGS) entry which is preliminary data.</text>
</comment>
<evidence type="ECO:0000256" key="1">
    <source>
        <dbReference type="SAM" id="MobiDB-lite"/>
    </source>
</evidence>
<accession>A0A8H6ZKV7</accession>
<dbReference type="VEuPathDB" id="FungiDB:PC9H_002518"/>
<dbReference type="Proteomes" id="UP000623687">
    <property type="component" value="Unassembled WGS sequence"/>
</dbReference>
<dbReference type="InterPro" id="IPR041539">
    <property type="entry name" value="CxC5"/>
</dbReference>
<evidence type="ECO:0000313" key="5">
    <source>
        <dbReference type="Proteomes" id="UP000623687"/>
    </source>
</evidence>
<evidence type="ECO:0000259" key="3">
    <source>
        <dbReference type="Pfam" id="PF18721"/>
    </source>
</evidence>
<feature type="compositionally biased region" description="Basic and acidic residues" evidence="1">
    <location>
        <begin position="808"/>
        <end position="840"/>
    </location>
</feature>
<gene>
    <name evidence="4" type="ORF">PC9H_002518</name>
</gene>
<feature type="domain" description="CxC5 like cysteine cluster associated with KDZ" evidence="2">
    <location>
        <begin position="121"/>
        <end position="234"/>
    </location>
</feature>
<dbReference type="AlphaFoldDB" id="A0A8H6ZKV7"/>
<sequence length="852" mass="96610">MHSLSSLLARMQTLSSSECLLDSMTIIDVLRFIQITHHIKSEIALHIPHGSLAPPSFLPLYIQRLLMLIIGFPEAHVVLLWSVFKDTIWDLDISMPLCEQDIQLISKYGDAPELPGREQLAAFMFYPPVSSCTLCKMPLKYSKLSRYRVTYFSVRHGSQHAYMTSIGCQACTARFYPTYYTHGSMHHYYSPQVPEIIQIEEHALVSADLCELFTFCMLFAWVSSQNCSHIFNTALSGVADGNPPSSLVLTSEQEVMEARNDEYIIHGQPQRMHACMTYSFRAVVTDGITLGRPCCKVHNCTQPLPTNRAHFCKFHEKLKQQCVFVDCDRPAEQTFQTCSEPAHRQAESHHKAKGKGFFQLRKRLERHNIAHLEDSVAPLDTETIADGQDLPMDPVHKSDAGNQTVKARFGRRRTHNEQLVVACCGVITGRATMFGAEAISGVKDALKSIYQMPQDLPDVIFFDNNCSLQAHLQKQRDTYFQGTLLPVDVFHFSSKHKLSDDFCQRHCNPAQWPELVNDDGSWKFNSSVAEQTNVWMGGYIAIVREMLPHRYEFFLDEMIKRRNQLLIRRLRNEGKVPYYVLLRVRVGGRWTVRPSVSVIGTQSVWHLALALRTTLVVRLEFPSFSLPELTSPSSRGVKPVLDERRTLSAIPFVVMHSDGQVMDKKSWLPDVRRLKTSLHGILPLSAFRTIAFRTADAVLTVARHRRVLHRRVQASVHSALRTQMPRSPTLTMLANRWMSAQARRVVDTALSPTATPIDINEEEEAGELVVKGEYMSQDSNAHDETHRRGSAVGSVRKRRQGSCNPSAARDEPQLHAIKDEHGVLPVERQLRQRHDDHAEHVCAGPARDDDAE</sequence>
<dbReference type="InterPro" id="IPR040898">
    <property type="entry name" value="CxC6"/>
</dbReference>
<proteinExistence type="predicted"/>
<feature type="region of interest" description="Disordered" evidence="1">
    <location>
        <begin position="777"/>
        <end position="852"/>
    </location>
</feature>